<evidence type="ECO:0008006" key="2">
    <source>
        <dbReference type="Google" id="ProtNLM"/>
    </source>
</evidence>
<dbReference type="SUPFAM" id="SSF52833">
    <property type="entry name" value="Thioredoxin-like"/>
    <property type="match status" value="1"/>
</dbReference>
<organism evidence="1">
    <name type="scientific">marine sediment metagenome</name>
    <dbReference type="NCBI Taxonomy" id="412755"/>
    <lineage>
        <taxon>unclassified sequences</taxon>
        <taxon>metagenomes</taxon>
        <taxon>ecological metagenomes</taxon>
    </lineage>
</organism>
<reference evidence="1" key="1">
    <citation type="journal article" date="2014" name="Front. Microbiol.">
        <title>High frequency of phylogenetically diverse reductive dehalogenase-homologous genes in deep subseafloor sedimentary metagenomes.</title>
        <authorList>
            <person name="Kawai M."/>
            <person name="Futagami T."/>
            <person name="Toyoda A."/>
            <person name="Takaki Y."/>
            <person name="Nishi S."/>
            <person name="Hori S."/>
            <person name="Arai W."/>
            <person name="Tsubouchi T."/>
            <person name="Morono Y."/>
            <person name="Uchiyama I."/>
            <person name="Ito T."/>
            <person name="Fujiyama A."/>
            <person name="Inagaki F."/>
            <person name="Takami H."/>
        </authorList>
    </citation>
    <scope>NUCLEOTIDE SEQUENCE</scope>
    <source>
        <strain evidence="1">Expedition CK06-06</strain>
    </source>
</reference>
<dbReference type="EMBL" id="BARS01007723">
    <property type="protein sequence ID" value="GAF68635.1"/>
    <property type="molecule type" value="Genomic_DNA"/>
</dbReference>
<proteinExistence type="predicted"/>
<name>X0SXU8_9ZZZZ</name>
<gene>
    <name evidence="1" type="ORF">S01H1_14822</name>
</gene>
<dbReference type="InterPro" id="IPR036249">
    <property type="entry name" value="Thioredoxin-like_sf"/>
</dbReference>
<comment type="caution">
    <text evidence="1">The sequence shown here is derived from an EMBL/GenBank/DDBJ whole genome shotgun (WGS) entry which is preliminary data.</text>
</comment>
<dbReference type="Gene3D" id="3.40.30.10">
    <property type="entry name" value="Glutaredoxin"/>
    <property type="match status" value="1"/>
</dbReference>
<evidence type="ECO:0000313" key="1">
    <source>
        <dbReference type="EMBL" id="GAF68635.1"/>
    </source>
</evidence>
<sequence>MYEKDKYTIWIDPEHGYHIAKAVVERPRSNVQGLQSFRGEIKNIRFKKIDNKWIPVSANLENRFDYNNGHYSNGSYRIKVTEFVFNPDHDARDSFVPDDIKDGAKMLFYIGSPHRPYYPQYIWSREAKFVADRKGRLMRYEPDKGILPVVKTLPTFKMFKLKLNSVQTKDKMILLCFFDINRASQEYAFNLAERASNLAEKDVLVILVEATGSEKKHVDAWAKQHSITVPVGRLFKELLKEIRLAWGIETLPRLVLTDRNHVIIAEGFAFEELEAKIKEANNAKD</sequence>
<dbReference type="AlphaFoldDB" id="X0SXU8"/>
<protein>
    <recommendedName>
        <fullName evidence="2">Thioredoxin-like fold domain-containing protein</fullName>
    </recommendedName>
</protein>
<accession>X0SXU8</accession>